<dbReference type="GO" id="GO:0003677">
    <property type="term" value="F:DNA binding"/>
    <property type="evidence" value="ECO:0007669"/>
    <property type="project" value="InterPro"/>
</dbReference>
<name>A0A255Z6L9_9SPHN</name>
<dbReference type="AlphaFoldDB" id="A0A255Z6L9"/>
<organism evidence="1 2">
    <name type="scientific">Sandarakinorhabdus cyanobacteriorum</name>
    <dbReference type="NCBI Taxonomy" id="1981098"/>
    <lineage>
        <taxon>Bacteria</taxon>
        <taxon>Pseudomonadati</taxon>
        <taxon>Pseudomonadota</taxon>
        <taxon>Alphaproteobacteria</taxon>
        <taxon>Sphingomonadales</taxon>
        <taxon>Sphingosinicellaceae</taxon>
        <taxon>Sandarakinorhabdus</taxon>
    </lineage>
</organism>
<proteinExistence type="predicted"/>
<dbReference type="Proteomes" id="UP000216991">
    <property type="component" value="Unassembled WGS sequence"/>
</dbReference>
<dbReference type="GO" id="GO:0004803">
    <property type="term" value="F:transposase activity"/>
    <property type="evidence" value="ECO:0007669"/>
    <property type="project" value="InterPro"/>
</dbReference>
<dbReference type="GO" id="GO:0006313">
    <property type="term" value="P:DNA transposition"/>
    <property type="evidence" value="ECO:0007669"/>
    <property type="project" value="InterPro"/>
</dbReference>
<evidence type="ECO:0008006" key="3">
    <source>
        <dbReference type="Google" id="ProtNLM"/>
    </source>
</evidence>
<sequence length="114" mass="12237">MDEAHLVAAIRYVALNPVRARLVPRAQDWRWSGVHALLDPARGDGLTETAPVLARIPDIASCFAAEAEPAETAALRRAETTGRPIGSDSFLAHITAALGRNPRPAKRGPKPKVE</sequence>
<dbReference type="EMBL" id="NOXT01000033">
    <property type="protein sequence ID" value="OYQ37118.1"/>
    <property type="molecule type" value="Genomic_DNA"/>
</dbReference>
<gene>
    <name evidence="1" type="ORF">CHU93_00655</name>
</gene>
<dbReference type="Gene3D" id="3.30.70.1290">
    <property type="entry name" value="Transposase IS200-like"/>
    <property type="match status" value="1"/>
</dbReference>
<keyword evidence="2" id="KW-1185">Reference proteome</keyword>
<protein>
    <recommendedName>
        <fullName evidence="3">Transposase</fullName>
    </recommendedName>
</protein>
<accession>A0A255Z6L9</accession>
<comment type="caution">
    <text evidence="1">The sequence shown here is derived from an EMBL/GenBank/DDBJ whole genome shotgun (WGS) entry which is preliminary data.</text>
</comment>
<evidence type="ECO:0000313" key="2">
    <source>
        <dbReference type="Proteomes" id="UP000216991"/>
    </source>
</evidence>
<dbReference type="InterPro" id="IPR036515">
    <property type="entry name" value="Transposase_17_sf"/>
</dbReference>
<reference evidence="1 2" key="1">
    <citation type="submission" date="2017-07" db="EMBL/GenBank/DDBJ databases">
        <title>Sandarakinorhabdus cyanobacteriorum sp. nov., a novel bacterium isolated from cyanobacterial aggregates in a eutrophic lake.</title>
        <authorList>
            <person name="Cai H."/>
        </authorList>
    </citation>
    <scope>NUCLEOTIDE SEQUENCE [LARGE SCALE GENOMIC DNA]</scope>
    <source>
        <strain evidence="1 2">TH057</strain>
    </source>
</reference>
<evidence type="ECO:0000313" key="1">
    <source>
        <dbReference type="EMBL" id="OYQ37118.1"/>
    </source>
</evidence>